<dbReference type="Proteomes" id="UP001157167">
    <property type="component" value="Unassembled WGS sequence"/>
</dbReference>
<dbReference type="Gene3D" id="2.60.40.10">
    <property type="entry name" value="Immunoglobulins"/>
    <property type="match status" value="2"/>
</dbReference>
<dbReference type="Pfam" id="PF00059">
    <property type="entry name" value="Lectin_C"/>
    <property type="match status" value="1"/>
</dbReference>
<dbReference type="InterPro" id="IPR006644">
    <property type="entry name" value="Cadg"/>
</dbReference>
<feature type="region of interest" description="Disordered" evidence="1">
    <location>
        <begin position="3720"/>
        <end position="3754"/>
    </location>
</feature>
<accession>A0ABQ6F6Y6</accession>
<keyword evidence="4" id="KW-1185">Reference proteome</keyword>
<dbReference type="PANTHER" id="PTHR14139">
    <property type="entry name" value="CALSYNTENIN"/>
    <property type="match status" value="1"/>
</dbReference>
<dbReference type="RefSeq" id="WP_284186781.1">
    <property type="nucleotide sequence ID" value="NZ_BSPX01000006.1"/>
</dbReference>
<dbReference type="Pfam" id="PF14252">
    <property type="entry name" value="DUF4347"/>
    <property type="match status" value="1"/>
</dbReference>
<feature type="domain" description="C-type lectin" evidence="2">
    <location>
        <begin position="883"/>
        <end position="1038"/>
    </location>
</feature>
<dbReference type="InterPro" id="IPR001304">
    <property type="entry name" value="C-type_lectin-like"/>
</dbReference>
<dbReference type="SMART" id="SM00034">
    <property type="entry name" value="CLECT"/>
    <property type="match status" value="1"/>
</dbReference>
<proteinExistence type="predicted"/>
<dbReference type="SMART" id="SM00736">
    <property type="entry name" value="CADG"/>
    <property type="match status" value="2"/>
</dbReference>
<dbReference type="InterPro" id="IPR016186">
    <property type="entry name" value="C-type_lectin-like/link_sf"/>
</dbReference>
<dbReference type="PANTHER" id="PTHR14139:SF2">
    <property type="entry name" value="CALSYNTENIN-1"/>
    <property type="match status" value="1"/>
</dbReference>
<dbReference type="CDD" id="cd03603">
    <property type="entry name" value="CLECT_VCBS"/>
    <property type="match status" value="1"/>
</dbReference>
<feature type="compositionally biased region" description="Polar residues" evidence="1">
    <location>
        <begin position="3744"/>
        <end position="3754"/>
    </location>
</feature>
<dbReference type="InterPro" id="IPR025592">
    <property type="entry name" value="DUF4347"/>
</dbReference>
<dbReference type="PROSITE" id="PS50041">
    <property type="entry name" value="C_TYPE_LECTIN_2"/>
    <property type="match status" value="1"/>
</dbReference>
<dbReference type="InterPro" id="IPR016187">
    <property type="entry name" value="CTDL_fold"/>
</dbReference>
<dbReference type="SUPFAM" id="SSF49313">
    <property type="entry name" value="Cadherin-like"/>
    <property type="match status" value="2"/>
</dbReference>
<reference evidence="4" key="1">
    <citation type="journal article" date="2019" name="Int. J. Syst. Evol. Microbiol.">
        <title>The Global Catalogue of Microorganisms (GCM) 10K type strain sequencing project: providing services to taxonomists for standard genome sequencing and annotation.</title>
        <authorList>
            <consortium name="The Broad Institute Genomics Platform"/>
            <consortium name="The Broad Institute Genome Sequencing Center for Infectious Disease"/>
            <person name="Wu L."/>
            <person name="Ma J."/>
        </authorList>
    </citation>
    <scope>NUCLEOTIDE SEQUENCE [LARGE SCALE GENOMIC DNA]</scope>
    <source>
        <strain evidence="4">NBRC 102407</strain>
    </source>
</reference>
<comment type="caution">
    <text evidence="3">The sequence shown here is derived from an EMBL/GenBank/DDBJ whole genome shotgun (WGS) entry which is preliminary data.</text>
</comment>
<dbReference type="EMBL" id="BSPX01000006">
    <property type="protein sequence ID" value="GLT21328.1"/>
    <property type="molecule type" value="Genomic_DNA"/>
</dbReference>
<feature type="region of interest" description="Disordered" evidence="1">
    <location>
        <begin position="1452"/>
        <end position="1484"/>
    </location>
</feature>
<evidence type="ECO:0000256" key="1">
    <source>
        <dbReference type="SAM" id="MobiDB-lite"/>
    </source>
</evidence>
<evidence type="ECO:0000313" key="3">
    <source>
        <dbReference type="EMBL" id="GLT21328.1"/>
    </source>
</evidence>
<name>A0ABQ6F6Y6_9RHOO</name>
<gene>
    <name evidence="3" type="ORF">GCM10007933_07800</name>
</gene>
<dbReference type="SUPFAM" id="SSF56436">
    <property type="entry name" value="C-type lectin-like"/>
    <property type="match status" value="1"/>
</dbReference>
<organism evidence="3 4">
    <name type="scientific">Zoogloea oryzae</name>
    <dbReference type="NCBI Taxonomy" id="310767"/>
    <lineage>
        <taxon>Bacteria</taxon>
        <taxon>Pseudomonadati</taxon>
        <taxon>Pseudomonadota</taxon>
        <taxon>Betaproteobacteria</taxon>
        <taxon>Rhodocyclales</taxon>
        <taxon>Zoogloeaceae</taxon>
        <taxon>Zoogloea</taxon>
    </lineage>
</organism>
<dbReference type="Gene3D" id="3.10.100.10">
    <property type="entry name" value="Mannose-Binding Protein A, subunit A"/>
    <property type="match status" value="1"/>
</dbReference>
<protein>
    <recommendedName>
        <fullName evidence="2">C-type lectin domain-containing protein</fullName>
    </recommendedName>
</protein>
<sequence length="3914" mass="395174">MPSNPTRSSSGKRRLNRQGPAPLALEQRLVFDGAAGAEAVAQVTADHPVTADATTDSSVDLVPAAVGASAPDAASATSLVFVDGQLQNANVLASNIDGSARVIVLDPAGNALQQIQDAVAGRNDIQSIHILSHGNQGDITLGNLHINQATLAAHTDALAAIGSSLAADGDILIYGCDVGTGTDGMALVDEIARITQADVAASTDATGATQEGGDWTLEYTTGAIESRSLAFADAVDPFLLGAPSVTSVDDTTYVEGSGAVVVDSNITITGGSSYDGKYIRFSLTNGQSTDILTLTNAANVNASGAISYSGSSVYLGNGAGRDIIGTIDATENGTAGKALKINFVSTFTNSGFESGSLTGWTAMNQVINLGTTSIAGFTSPNDGTYPANAGNDDPYPSSAGSYSTTVSTSQYTEGTRSLSLLSTGITTTSGYDVVHGPAVYSDTFSASAGDKIYFDWRAYAGADAYDVFGYILNTTTGATTTVLDATGTSTAGSTNWATASATIGTTGTYRFVFVSGTYDFSGGRAAGASMYIDNVRVYGSKVNDAVVTSIARQVAFNATSDSPVTSPVRVFTVTAQSATGETASDTGLINITPTNDAPVLGGTAQTLAYTENAVATPIDTVMTVTDPDSPANLNGGWLQAQITTNGAAEDQLSVLNQGTGAGQIGVSGSNVTYGGTIIGTIDASNTGANGGALRINLNSSATQAAVQALARVICYANTSDTPSTASRTVTYTLNDGGNTGSGGALQGTRSATINVTAVDDPAVLTLSRSSSGYDENDGSFYVDSALTLTDVDSTTLNGARVVITSNLVSAEDRLQPASGTDVSGKITYAYNTTTGILTLTGTATIAEYQAALRAVKYYNLSDNPTTTARTISMTIGDALALSFGGKTHYYEYVSGSYSWTAAKTAAEGRTFQGMTGYLATITSQEENDFIRQKLAADAWIGASDDYTYINAATGTTTFANQTAAEGRWYWVTGPEKGTLISTGNNSPVTATGGYAYWNSGEPNNYGSGENYGEIYSSGASPGKWNDLPNTSLLPYVVEYNDNGGTPTFSKTIAITPVRKNDAPVNNAPSAVPAIQEDAVNNSGSLVSSFLSSSDADASAVTGIAVTANDNSHGNWQFSTDGGANWVAFGSTSDAAARLLRSTDMIRFVPAADYAGTATITYRAWDRTSGTAGLTADLSAATSYGTTKAVANGDETAFSATKQTATLTVTAVNDAPVLTAAAPSLTGITEDDTSNSGQTVSSVLGTSVNDVDSGAASGIAVTSLVSGNGTWQYSTNGGSSWTNVGAVSTTNALLLRSTDKLRFVPDAKNTTTASFTYKAWDQTGATAGQQGTYASTATSGGSSPYSTATNTATIAVTAVNDAPVLGTPANFANISEDATNNAGQAVSSLLGSAMTDVDTSAVQGVAITGATNGGATGGWQYSTDGGSTWQSLGAPSATTALLLKSTDRVRFNPDGFKGGTPTLSLRGWDQTSGTATSGATRGEADVSTNGGITAFSSSEYTLSVNVTNVNDAPQFTTGASTGAFTENAGAVNVGSGLVITDDGGQLSRATVSISSGFTAGDTLAVGTAGGLTVSYSSQTGVLTLTGTASAATYQTALNSVTFNTASEDPTLNSATRTLTWKATDTAGVSSADSTSTVNVTPLADAPVLGGQPATWNYTEDDGARVIAPSLTLSDVDDTQLAGATVSITGTGYLTDGRETLAAITTGTGITASFNAATGVLTLSGTDSVANYQKVLRSVAYRNDANYNSPDPDNVDLFTSGGSQNNLRTVTWQVTDANSDGAGATSSAARTTDITLKNANEIPQVTNITGSASATPLDYVEGGAPATLEGALTVLDDTGTIGSDNAITGAVVRITTGLDAQDELGYFDAAALGSAGWTQSGTALSGTLSGTNVSGAVEISYTYDAANGEIILVTTAGTAGKADYTAVMQKIGFRSTSDDPTASNAVRTLIWRVTDNAGVESQVTAAQSTQVRIEAINDAPVATTGGATIAYTEGGSAVVAVSNLTFTDPDDTTLSAATVSISAGGVSGDLLAIDASVLSAAGLTLDASSTATSLVITGDASLATYENVLRQITFSSSSDNPTSDGSSTSRTLTWTVTDSFGSRQTDFPAANDASTARETSAGATSLISVAPANDAPTVSGLPGTAASYTEGGSAVVLAGAISLADVDDANLTEARVWISGDFTAGDTLSATVGASGITASYNSTTGVLTLSHAGASKASFESVLRTVTYSSTADDPTAVSGTRSISWQVTDADAATGGADKLDSSVGTSSVALTATDNATTVGGLGSASYVEKGSATVIAPSITLADADDTTLEGISVSISGNFTSGDTLAVTAPLSGTGISASYNAGTGVLTLTGTATLADYQAVARSIVFSTSSDNPTGTATSRSLTWATTSSFGSRLTDATGGNDASTGTLTANAGTSSLSITARNDAPTLALNHNTALDASTVVFEQGGAPVYVLDNSNPNVVGSATVSDVDDAYVASASVVISNNRSSADVLSVATPSGWSRSGSVLTTGSGAQINVTYNAGTGTLSLTTASGNVTKAEFESLLEHVQYQNGSSSPTDTGASRALTWTITDANGVADSTFGAQSATGTSYLVIRDLNDAPTISPTSATASYTEGAASVTVPTITVTDPDPDEIVTATLTLADPTLGSLNVPTGAAYNPGTGVWTFTGSVSAVNAALAALHFTPGANTDVDTTISVSIADGGEDSATAATGTIALNVTAENDAPVLTPAAPVLAGLTEDATNDAGQTVASFRGAITDVDTGALSGIVIVDQTPGNGHWEYKIGSGSWTAFGTVSSSSAIALADADLIRFVPNGENATTASFTYRAWDGAGATAGSGVDASTTGNASHFSSASDEASITVTAVNDAPVLAVGDSTLTAITEDDTSNAGQLISALRGTTTDVDTGAVKGVAITGLTSGNGTWQYSTDGGATWTNADDGGAVTGTHALLLADTDRIRFLPNGQNATTGNLTYRAWDRSTGTAGSYANTSVNGGTSAFSTQQNGMSITVTAVNDAPVLASALPTLTPLTEDDTSNAGQTVASFIGSTVSDVDSGAVQGIAISATANGNGSWEYSTDGGSTWNTVTGLTGANGLLLASTDRIRFVPDGQNATTAALTYHAWDRSTGTSGSLASLAATGGTSAFSPTNNQVSIAVSAVNDAPVLAAGDTTLTPLTEDDTSNAGQLVSALRGATTDADSGAVQGVAITSLDSGNGTWQYSTDGGTTWINADVGGAVTGTHALLLADTDRIRFLPNGQNATTAALTYRAWDRSAGASGGYADTSANGATSAFSARQNGMNIAVSAVNDAPVLAPATPTLPSITEDDTTNAGQTVASFIGSTISDVDSGALPGIAITATDDGNGHWEYSTNGGSSWNTVTGLTGSNGLLLNSTDKIRFVPNAENPTNAHLTYRAWDRTSGTAGTLTSLATTGGASPFSSAANVVSITVDAVNDAPINDIAPSYSGDFRGDGTLRQDGTVTADPGLWHDVDAGDPATTFRYVWEVADDAAGTNLRTITGATAASYTVTAAEIGKFVRVKVFGGDGTTETVATGAFKAVTNVDPQNTGSLDTQDATESVPFSFTVPAGTFADANGEDTLHYSATLADGSPLPAWVQFDPVTRTFSGTPGGGDIAVLQIRVIADDHGNQPTHADFTLRVAGVPTKPIEAKPEVEAKPVVTPAVDPTPVKPPVDTGWTAPTAGSGAIGGSWAAPKGDGFFSPADRALSVTSVAPTPDASRAPVGGTVPTVAETRPVTQTTGQSGLTRSDGFRIVVQAPESKADTNLVLSRPLNDQDFRPSSPIKLIVPPDTFTHTRLDARVQLSAERIDGTPLPNWLRFDARKGEFIGIPPADFDGDVEVKVTAKDNFGNQVSTVFRIRVSNGQRVSFNGREGLSAQFRTASAPGRDAVRSSLVEHARQARARTV</sequence>
<evidence type="ECO:0000259" key="2">
    <source>
        <dbReference type="PROSITE" id="PS50041"/>
    </source>
</evidence>
<dbReference type="InterPro" id="IPR034007">
    <property type="entry name" value="CTLD_bac"/>
</dbReference>
<dbReference type="Gene3D" id="2.60.40.2700">
    <property type="match status" value="1"/>
</dbReference>
<feature type="compositionally biased region" description="Low complexity" evidence="1">
    <location>
        <begin position="1470"/>
        <end position="1479"/>
    </location>
</feature>
<evidence type="ECO:0000313" key="4">
    <source>
        <dbReference type="Proteomes" id="UP001157167"/>
    </source>
</evidence>
<dbReference type="InterPro" id="IPR015919">
    <property type="entry name" value="Cadherin-like_sf"/>
</dbReference>
<dbReference type="InterPro" id="IPR013783">
    <property type="entry name" value="Ig-like_fold"/>
</dbReference>